<gene>
    <name evidence="1" type="ORF">M9H77_06834</name>
</gene>
<sequence length="339" mass="39691">MSTEVQLPTPHNEGTSEIPHSNLDPMNVIIQELQQIRKDMMDMRGNMTNLWSIEVETTMGSMSLLILNSDMNFEAQNSENEISLCYKFYKTRSFLSSIYFLSFDLIINESNSCSFYLFYDKIQSQFFMFLTTTCGTKLNYERKAKEEGMGKELTIGYEDRSISLSFNPFLLYHELCFKELKLFLEFNFPSFLDTFVRNHEAFTLLNKLLLYEGGHIQIPCDEHKPLIVDENLKTLLLGNFHGFQFYHFHFKEFMWFLICGKEKSELTGNDTLPPYRPGRPRVGEWQVGNYHTTKELGLLRKSLVWCWVINLNIELAYGGKIIHHGFKRSLDRLKVACEV</sequence>
<protein>
    <submittedName>
        <fullName evidence="1">Uncharacterized protein</fullName>
    </submittedName>
</protein>
<organism evidence="1 2">
    <name type="scientific">Catharanthus roseus</name>
    <name type="common">Madagascar periwinkle</name>
    <name type="synonym">Vinca rosea</name>
    <dbReference type="NCBI Taxonomy" id="4058"/>
    <lineage>
        <taxon>Eukaryota</taxon>
        <taxon>Viridiplantae</taxon>
        <taxon>Streptophyta</taxon>
        <taxon>Embryophyta</taxon>
        <taxon>Tracheophyta</taxon>
        <taxon>Spermatophyta</taxon>
        <taxon>Magnoliopsida</taxon>
        <taxon>eudicotyledons</taxon>
        <taxon>Gunneridae</taxon>
        <taxon>Pentapetalae</taxon>
        <taxon>asterids</taxon>
        <taxon>lamiids</taxon>
        <taxon>Gentianales</taxon>
        <taxon>Apocynaceae</taxon>
        <taxon>Rauvolfioideae</taxon>
        <taxon>Vinceae</taxon>
        <taxon>Catharanthinae</taxon>
        <taxon>Catharanthus</taxon>
    </lineage>
</organism>
<dbReference type="Proteomes" id="UP001060085">
    <property type="component" value="Linkage Group LG02"/>
</dbReference>
<proteinExistence type="predicted"/>
<keyword evidence="2" id="KW-1185">Reference proteome</keyword>
<evidence type="ECO:0000313" key="2">
    <source>
        <dbReference type="Proteomes" id="UP001060085"/>
    </source>
</evidence>
<accession>A0ACC0BTG6</accession>
<evidence type="ECO:0000313" key="1">
    <source>
        <dbReference type="EMBL" id="KAI5675884.1"/>
    </source>
</evidence>
<reference evidence="2" key="1">
    <citation type="journal article" date="2023" name="Nat. Plants">
        <title>Single-cell RNA sequencing provides a high-resolution roadmap for understanding the multicellular compartmentation of specialized metabolism.</title>
        <authorList>
            <person name="Sun S."/>
            <person name="Shen X."/>
            <person name="Li Y."/>
            <person name="Li Y."/>
            <person name="Wang S."/>
            <person name="Li R."/>
            <person name="Zhang H."/>
            <person name="Shen G."/>
            <person name="Guo B."/>
            <person name="Wei J."/>
            <person name="Xu J."/>
            <person name="St-Pierre B."/>
            <person name="Chen S."/>
            <person name="Sun C."/>
        </authorList>
    </citation>
    <scope>NUCLEOTIDE SEQUENCE [LARGE SCALE GENOMIC DNA]</scope>
</reference>
<dbReference type="EMBL" id="CM044702">
    <property type="protein sequence ID" value="KAI5675884.1"/>
    <property type="molecule type" value="Genomic_DNA"/>
</dbReference>
<name>A0ACC0BTG6_CATRO</name>
<comment type="caution">
    <text evidence="1">The sequence shown here is derived from an EMBL/GenBank/DDBJ whole genome shotgun (WGS) entry which is preliminary data.</text>
</comment>